<sequence>MNILGTHEATDVILNVLYLLALELPEKQPRISDIQQAPSRNQHEAIPIADKVTRSTPNPDAVTQPPLTLDAEPQIEPAPVVKRGRGIARGFEVKRRFKTEGKIKGVIFDEDKWLPVGPAEKIFKMEIGILTRLLAPLHVFYWKRVTAAQKAPLFERLEAQYEDIFLLLDDHN</sequence>
<comment type="caution">
    <text evidence="1">The sequence shown here is derived from an EMBL/GenBank/DDBJ whole genome shotgun (WGS) entry which is preliminary data.</text>
</comment>
<gene>
    <name evidence="1" type="ORF">RHMOL_Rhmol05G0282600</name>
</gene>
<proteinExistence type="predicted"/>
<evidence type="ECO:0000313" key="2">
    <source>
        <dbReference type="Proteomes" id="UP001062846"/>
    </source>
</evidence>
<organism evidence="1 2">
    <name type="scientific">Rhododendron molle</name>
    <name type="common">Chinese azalea</name>
    <name type="synonym">Azalea mollis</name>
    <dbReference type="NCBI Taxonomy" id="49168"/>
    <lineage>
        <taxon>Eukaryota</taxon>
        <taxon>Viridiplantae</taxon>
        <taxon>Streptophyta</taxon>
        <taxon>Embryophyta</taxon>
        <taxon>Tracheophyta</taxon>
        <taxon>Spermatophyta</taxon>
        <taxon>Magnoliopsida</taxon>
        <taxon>eudicotyledons</taxon>
        <taxon>Gunneridae</taxon>
        <taxon>Pentapetalae</taxon>
        <taxon>asterids</taxon>
        <taxon>Ericales</taxon>
        <taxon>Ericaceae</taxon>
        <taxon>Ericoideae</taxon>
        <taxon>Rhodoreae</taxon>
        <taxon>Rhododendron</taxon>
    </lineage>
</organism>
<name>A0ACC0NV95_RHOML</name>
<reference evidence="1" key="1">
    <citation type="submission" date="2022-02" db="EMBL/GenBank/DDBJ databases">
        <title>Plant Genome Project.</title>
        <authorList>
            <person name="Zhang R.-G."/>
        </authorList>
    </citation>
    <scope>NUCLEOTIDE SEQUENCE</scope>
    <source>
        <strain evidence="1">AT1</strain>
    </source>
</reference>
<accession>A0ACC0NV95</accession>
<dbReference type="Proteomes" id="UP001062846">
    <property type="component" value="Chromosome 5"/>
</dbReference>
<evidence type="ECO:0000313" key="1">
    <source>
        <dbReference type="EMBL" id="KAI8556789.1"/>
    </source>
</evidence>
<dbReference type="EMBL" id="CM046392">
    <property type="protein sequence ID" value="KAI8556789.1"/>
    <property type="molecule type" value="Genomic_DNA"/>
</dbReference>
<keyword evidence="2" id="KW-1185">Reference proteome</keyword>
<protein>
    <submittedName>
        <fullName evidence="1">Uncharacterized protein</fullName>
    </submittedName>
</protein>